<reference evidence="3" key="2">
    <citation type="submission" date="2023-06" db="EMBL/GenBank/DDBJ databases">
        <authorList>
            <consortium name="Lawrence Berkeley National Laboratory"/>
            <person name="Haridas S."/>
            <person name="Hensen N."/>
            <person name="Bonometti L."/>
            <person name="Westerberg I."/>
            <person name="Brannstrom I.O."/>
            <person name="Guillou S."/>
            <person name="Cros-Aarteil S."/>
            <person name="Calhoun S."/>
            <person name="Kuo A."/>
            <person name="Mondo S."/>
            <person name="Pangilinan J."/>
            <person name="Riley R."/>
            <person name="Labutti K."/>
            <person name="Andreopoulos B."/>
            <person name="Lipzen A."/>
            <person name="Chen C."/>
            <person name="Yanf M."/>
            <person name="Daum C."/>
            <person name="Ng V."/>
            <person name="Clum A."/>
            <person name="Steindorff A."/>
            <person name="Ohm R."/>
            <person name="Martin F."/>
            <person name="Silar P."/>
            <person name="Natvig D."/>
            <person name="Lalanne C."/>
            <person name="Gautier V."/>
            <person name="Ament-Velasquez S.L."/>
            <person name="Kruys A."/>
            <person name="Hutchinson M.I."/>
            <person name="Powell A.J."/>
            <person name="Barry K."/>
            <person name="Miller A.N."/>
            <person name="Grigoriev I.V."/>
            <person name="Debuchy R."/>
            <person name="Gladieux P."/>
            <person name="Thoren M.H."/>
            <person name="Johannesson H."/>
        </authorList>
    </citation>
    <scope>NUCLEOTIDE SEQUENCE</scope>
    <source>
        <strain evidence="3">CBS 958.72</strain>
    </source>
</reference>
<feature type="domain" description="DUF1996" evidence="2">
    <location>
        <begin position="109"/>
        <end position="187"/>
    </location>
</feature>
<gene>
    <name evidence="3" type="ORF">B0T24DRAFT_649080</name>
</gene>
<comment type="caution">
    <text evidence="3">The sequence shown here is derived from an EMBL/GenBank/DDBJ whole genome shotgun (WGS) entry which is preliminary data.</text>
</comment>
<name>A0AAE0KB24_9PEZI</name>
<keyword evidence="4" id="KW-1185">Reference proteome</keyword>
<dbReference type="InterPro" id="IPR018535">
    <property type="entry name" value="DUF1996"/>
</dbReference>
<dbReference type="Pfam" id="PF09362">
    <property type="entry name" value="DUF1996"/>
    <property type="match status" value="2"/>
</dbReference>
<dbReference type="Proteomes" id="UP001287356">
    <property type="component" value="Unassembled WGS sequence"/>
</dbReference>
<evidence type="ECO:0000259" key="2">
    <source>
        <dbReference type="Pfam" id="PF09362"/>
    </source>
</evidence>
<protein>
    <recommendedName>
        <fullName evidence="2">DUF1996 domain-containing protein</fullName>
    </recommendedName>
</protein>
<feature type="region of interest" description="Disordered" evidence="1">
    <location>
        <begin position="205"/>
        <end position="229"/>
    </location>
</feature>
<evidence type="ECO:0000313" key="3">
    <source>
        <dbReference type="EMBL" id="KAK3372940.1"/>
    </source>
</evidence>
<accession>A0AAE0KB24</accession>
<reference evidence="3" key="1">
    <citation type="journal article" date="2023" name="Mol. Phylogenet. Evol.">
        <title>Genome-scale phylogeny and comparative genomics of the fungal order Sordariales.</title>
        <authorList>
            <person name="Hensen N."/>
            <person name="Bonometti L."/>
            <person name="Westerberg I."/>
            <person name="Brannstrom I.O."/>
            <person name="Guillou S."/>
            <person name="Cros-Aarteil S."/>
            <person name="Calhoun S."/>
            <person name="Haridas S."/>
            <person name="Kuo A."/>
            <person name="Mondo S."/>
            <person name="Pangilinan J."/>
            <person name="Riley R."/>
            <person name="LaButti K."/>
            <person name="Andreopoulos B."/>
            <person name="Lipzen A."/>
            <person name="Chen C."/>
            <person name="Yan M."/>
            <person name="Daum C."/>
            <person name="Ng V."/>
            <person name="Clum A."/>
            <person name="Steindorff A."/>
            <person name="Ohm R.A."/>
            <person name="Martin F."/>
            <person name="Silar P."/>
            <person name="Natvig D.O."/>
            <person name="Lalanne C."/>
            <person name="Gautier V."/>
            <person name="Ament-Velasquez S.L."/>
            <person name="Kruys A."/>
            <person name="Hutchinson M.I."/>
            <person name="Powell A.J."/>
            <person name="Barry K."/>
            <person name="Miller A.N."/>
            <person name="Grigoriev I.V."/>
            <person name="Debuchy R."/>
            <person name="Gladieux P."/>
            <person name="Hiltunen Thoren M."/>
            <person name="Johannesson H."/>
        </authorList>
    </citation>
    <scope>NUCLEOTIDE SEQUENCE</scope>
    <source>
        <strain evidence="3">CBS 958.72</strain>
    </source>
</reference>
<dbReference type="PANTHER" id="PTHR43662">
    <property type="match status" value="1"/>
</dbReference>
<evidence type="ECO:0000256" key="1">
    <source>
        <dbReference type="SAM" id="MobiDB-lite"/>
    </source>
</evidence>
<sequence>MPKNIDPIVLPGLYKSHMHSFYGSDVVTKTLPTTEELQKGCPSGENPNDLSVHWAPTLYHVDGDNYTEVNPVMFSTYYENIDKAEIPFPNDFYADDIDERINGITWLPRAALPQVTCSTHIQAILRFTNCVNVQDIKKHAYAAANGGRCPADMKSTLQLRFSIRYDVRKLIPEGWSGPPPLKLACGANLLKATSGRRFMRIDGARGEGKAGSSCTPQDADPGNGTSDYK</sequence>
<feature type="domain" description="DUF1996" evidence="2">
    <location>
        <begin position="6"/>
        <end position="92"/>
    </location>
</feature>
<dbReference type="AlphaFoldDB" id="A0AAE0KB24"/>
<dbReference type="EMBL" id="JAULSN010000004">
    <property type="protein sequence ID" value="KAK3372940.1"/>
    <property type="molecule type" value="Genomic_DNA"/>
</dbReference>
<proteinExistence type="predicted"/>
<dbReference type="PANTHER" id="PTHR43662:SF12">
    <property type="entry name" value="DUF1996 DOMAIN-CONTAINING PROTEIN-RELATED"/>
    <property type="match status" value="1"/>
</dbReference>
<evidence type="ECO:0000313" key="4">
    <source>
        <dbReference type="Proteomes" id="UP001287356"/>
    </source>
</evidence>
<organism evidence="3 4">
    <name type="scientific">Lasiosphaeria ovina</name>
    <dbReference type="NCBI Taxonomy" id="92902"/>
    <lineage>
        <taxon>Eukaryota</taxon>
        <taxon>Fungi</taxon>
        <taxon>Dikarya</taxon>
        <taxon>Ascomycota</taxon>
        <taxon>Pezizomycotina</taxon>
        <taxon>Sordariomycetes</taxon>
        <taxon>Sordariomycetidae</taxon>
        <taxon>Sordariales</taxon>
        <taxon>Lasiosphaeriaceae</taxon>
        <taxon>Lasiosphaeria</taxon>
    </lineage>
</organism>